<organism evidence="2 3">
    <name type="scientific">Ustilago hordei</name>
    <name type="common">Barley covered smut fungus</name>
    <dbReference type="NCBI Taxonomy" id="120017"/>
    <lineage>
        <taxon>Eukaryota</taxon>
        <taxon>Fungi</taxon>
        <taxon>Dikarya</taxon>
        <taxon>Basidiomycota</taxon>
        <taxon>Ustilaginomycotina</taxon>
        <taxon>Ustilaginomycetes</taxon>
        <taxon>Ustilaginales</taxon>
        <taxon>Ustilaginaceae</taxon>
        <taxon>Ustilago</taxon>
    </lineage>
</organism>
<feature type="compositionally biased region" description="Polar residues" evidence="1">
    <location>
        <begin position="1"/>
        <end position="11"/>
    </location>
</feature>
<proteinExistence type="predicted"/>
<dbReference type="AlphaFoldDB" id="I2FUU8"/>
<dbReference type="InterPro" id="IPR010775">
    <property type="entry name" value="DUF1365"/>
</dbReference>
<dbReference type="EMBL" id="CAGI01000157">
    <property type="protein sequence ID" value="CCF50691.1"/>
    <property type="molecule type" value="Genomic_DNA"/>
</dbReference>
<evidence type="ECO:0000313" key="3">
    <source>
        <dbReference type="Proteomes" id="UP000006174"/>
    </source>
</evidence>
<protein>
    <submittedName>
        <fullName evidence="2">Uncharacterized protein</fullName>
    </submittedName>
</protein>
<dbReference type="PANTHER" id="PTHR33973:SF4">
    <property type="entry name" value="OS07G0153300 PROTEIN"/>
    <property type="match status" value="1"/>
</dbReference>
<dbReference type="Pfam" id="PF07103">
    <property type="entry name" value="DUF1365"/>
    <property type="match status" value="1"/>
</dbReference>
<keyword evidence="3" id="KW-1185">Reference proteome</keyword>
<sequence>MTVNASTQPNPSWLLGKSSSTTSPPLLSPDFWLSRDFIPLYLLFLLFLSFRLPSLLERLFTPTLTSSTSSFVIPAETRHARFLPIESQHKFRYNILYLALRLDHLETRKLDTGHAFAWKGPILLPEFVDEHALAQSKKGVTPTPAPTSAVGNGGERQDWKAKMRAAERIERRKLEQKRSRNDRYTWSLTGLHPKRYLRTHLPRSEDLTEQRAGWIEGSILLKLAYELRERQFLKSGPQDGASGEWSKELGQVWTVTMPSIAGTTGINPLTVHYCYRPGEKGEDRGKFWLIVLEVHNTFSERHIYVLEAGKNEDASEEEKRRGGYEHQWTFPRSFHVSPFNDRGGYYRLFLREPFASGPDPTPFTLGIRLLLLIEAEASDGVKFDGESVERSQKLVKKMMATLDSIPPPPSKTSSRTARYVRPLSPATLYAALMRQPFDLFLTFVRILYEAARLHFVRRLDVFGRPDMVQVPEASPLSAFDGVGLPPPLNQIQPHRSEADKNDERSLGLMYPEPGWAEITAKKYMEEMIRKRVQALKADKGEEWSVRVESTDPADPGLHIASDKMRDEKVRQLVLYTRSYGVYVDLMTHQPPSLALLLGSVVGRRWGVNSMDAFDSFFPSVSLADTGRRKKHFDFLLNSHLGSSSSDREEALQSLQKFGIPTKPTTTKEGEQKESRKVTTVLWMRYLAAVAEKKAFALLGARYVKGTEPWLELQRGLKYIEKKAAGGVEWDTKLGSVYHP</sequence>
<dbReference type="OrthoDB" id="3340520at2759"/>
<dbReference type="PANTHER" id="PTHR33973">
    <property type="entry name" value="OS07G0153300 PROTEIN"/>
    <property type="match status" value="1"/>
</dbReference>
<dbReference type="HOGENOM" id="CLU_016237_1_0_1"/>
<gene>
    <name evidence="2" type="ORF">UHOR_06238</name>
</gene>
<accession>I2FUU8</accession>
<dbReference type="Proteomes" id="UP000006174">
    <property type="component" value="Unassembled WGS sequence"/>
</dbReference>
<feature type="region of interest" description="Disordered" evidence="1">
    <location>
        <begin position="1"/>
        <end position="23"/>
    </location>
</feature>
<dbReference type="eggNOG" id="ENOG502S3VD">
    <property type="taxonomic scope" value="Eukaryota"/>
</dbReference>
<reference evidence="2 3" key="1">
    <citation type="journal article" date="2012" name="Plant Cell">
        <title>Genome comparison of barley and maize smut fungi reveals targeted loss of RNA silencing components and species-specific presence of transposable elements.</title>
        <authorList>
            <person name="Laurie J.D."/>
            <person name="Ali S."/>
            <person name="Linning R."/>
            <person name="Mannhaupt G."/>
            <person name="Wong P."/>
            <person name="Gueldener U."/>
            <person name="Muensterkoetter M."/>
            <person name="Moore R."/>
            <person name="Kahmann R."/>
            <person name="Bakkeren G."/>
            <person name="Schirawski J."/>
        </authorList>
    </citation>
    <scope>NUCLEOTIDE SEQUENCE [LARGE SCALE GENOMIC DNA]</scope>
    <source>
        <strain evidence="3">Uh4875-4</strain>
    </source>
</reference>
<name>I2FUU8_USTHO</name>
<evidence type="ECO:0000313" key="2">
    <source>
        <dbReference type="EMBL" id="CCF50691.1"/>
    </source>
</evidence>
<feature type="region of interest" description="Disordered" evidence="1">
    <location>
        <begin position="136"/>
        <end position="159"/>
    </location>
</feature>
<evidence type="ECO:0000256" key="1">
    <source>
        <dbReference type="SAM" id="MobiDB-lite"/>
    </source>
</evidence>
<dbReference type="OMA" id="HNTFSER"/>
<comment type="caution">
    <text evidence="2">The sequence shown here is derived from an EMBL/GenBank/DDBJ whole genome shotgun (WGS) entry which is preliminary data.</text>
</comment>